<dbReference type="GO" id="GO:0006631">
    <property type="term" value="P:fatty acid metabolic process"/>
    <property type="evidence" value="ECO:0007669"/>
    <property type="project" value="UniProtKB-KW"/>
</dbReference>
<dbReference type="InterPro" id="IPR006683">
    <property type="entry name" value="Thioestr_dom"/>
</dbReference>
<keyword evidence="5" id="KW-0963">Cytoplasm</keyword>
<protein>
    <recommendedName>
        <fullName evidence="17">Acyl-coenzyme A thioesterase THEM4</fullName>
        <ecNumber evidence="16">3.1.2.2</ecNumber>
    </recommendedName>
    <alternativeName>
        <fullName evidence="18">Thioesterase superfamily member 4</fullName>
    </alternativeName>
</protein>
<dbReference type="Gene3D" id="3.10.129.10">
    <property type="entry name" value="Hotdog Thioesterase"/>
    <property type="match status" value="1"/>
</dbReference>
<evidence type="ECO:0000259" key="24">
    <source>
        <dbReference type="Pfam" id="PF03061"/>
    </source>
</evidence>
<comment type="catalytic activity">
    <reaction evidence="14">
        <text>(9Z)-octadecenoyl-CoA + H2O = (9Z)-octadecenoate + CoA + H(+)</text>
        <dbReference type="Rhea" id="RHEA:40139"/>
        <dbReference type="ChEBI" id="CHEBI:15377"/>
        <dbReference type="ChEBI" id="CHEBI:15378"/>
        <dbReference type="ChEBI" id="CHEBI:30823"/>
        <dbReference type="ChEBI" id="CHEBI:57287"/>
        <dbReference type="ChEBI" id="CHEBI:57387"/>
    </reaction>
    <physiologicalReaction direction="left-to-right" evidence="14">
        <dbReference type="Rhea" id="RHEA:40140"/>
    </physiologicalReaction>
</comment>
<evidence type="ECO:0000256" key="12">
    <source>
        <dbReference type="ARBA" id="ARBA00023273"/>
    </source>
</evidence>
<reference evidence="25 26" key="1">
    <citation type="submission" date="2018-10" db="EMBL/GenBank/DDBJ databases">
        <title>Sequencing the genomes of 1000 actinobacteria strains.</title>
        <authorList>
            <person name="Klenk H.-P."/>
        </authorList>
    </citation>
    <scope>NUCLEOTIDE SEQUENCE [LARGE SCALE GENOMIC DNA]</scope>
    <source>
        <strain evidence="25 26">DSM 44343</strain>
    </source>
</reference>
<comment type="catalytic activity">
    <reaction evidence="21">
        <text>decanoyl-CoA + H2O = decanoate + CoA + H(+)</text>
        <dbReference type="Rhea" id="RHEA:40059"/>
        <dbReference type="ChEBI" id="CHEBI:15377"/>
        <dbReference type="ChEBI" id="CHEBI:15378"/>
        <dbReference type="ChEBI" id="CHEBI:27689"/>
        <dbReference type="ChEBI" id="CHEBI:57287"/>
        <dbReference type="ChEBI" id="CHEBI:61430"/>
    </reaction>
    <physiologicalReaction direction="left-to-right" evidence="21">
        <dbReference type="Rhea" id="RHEA:40060"/>
    </physiologicalReaction>
</comment>
<evidence type="ECO:0000256" key="9">
    <source>
        <dbReference type="ARBA" id="ARBA00022946"/>
    </source>
</evidence>
<sequence length="173" mass="18429">MTQLPLPPHSPTCMGCGPDNPAGLQLVVFRSGDEVYTDVTFDERHIGAPGLAHGGAVAAACDDLFGFGLWIARTPAVTRSLTVDYLAPVPLHRPLRISAHVREIDGRKLHLKATATADDGTALFTAHAVFIAVSIEHFTQHGAPGAVQDLLDRLTSALDHDGPDRPSPHPPDR</sequence>
<dbReference type="GO" id="GO:0016020">
    <property type="term" value="C:membrane"/>
    <property type="evidence" value="ECO:0007669"/>
    <property type="project" value="UniProtKB-SubCell"/>
</dbReference>
<comment type="similarity">
    <text evidence="15">Belongs to the THEM4/THEM5 thioesterase family.</text>
</comment>
<keyword evidence="11" id="KW-0472">Membrane</keyword>
<evidence type="ECO:0000256" key="15">
    <source>
        <dbReference type="ARBA" id="ARBA00038456"/>
    </source>
</evidence>
<dbReference type="PANTHER" id="PTHR12418:SF19">
    <property type="entry name" value="ACYL-COENZYME A THIOESTERASE THEM4"/>
    <property type="match status" value="1"/>
</dbReference>
<dbReference type="Proteomes" id="UP000274762">
    <property type="component" value="Unassembled WGS sequence"/>
</dbReference>
<keyword evidence="12" id="KW-0966">Cell projection</keyword>
<evidence type="ECO:0000313" key="26">
    <source>
        <dbReference type="Proteomes" id="UP000274762"/>
    </source>
</evidence>
<evidence type="ECO:0000256" key="14">
    <source>
        <dbReference type="ARBA" id="ARBA00037002"/>
    </source>
</evidence>
<evidence type="ECO:0000256" key="18">
    <source>
        <dbReference type="ARBA" id="ARBA00043210"/>
    </source>
</evidence>
<dbReference type="SUPFAM" id="SSF54637">
    <property type="entry name" value="Thioesterase/thiol ester dehydrase-isomerase"/>
    <property type="match status" value="1"/>
</dbReference>
<evidence type="ECO:0000256" key="7">
    <source>
        <dbReference type="ARBA" id="ARBA00022801"/>
    </source>
</evidence>
<dbReference type="GO" id="GO:0016787">
    <property type="term" value="F:hydrolase activity"/>
    <property type="evidence" value="ECO:0007669"/>
    <property type="project" value="UniProtKB-KW"/>
</dbReference>
<dbReference type="EC" id="3.1.2.2" evidence="16"/>
<name>A0A315SBS4_WILMA</name>
<evidence type="ECO:0000256" key="11">
    <source>
        <dbReference type="ARBA" id="ARBA00023136"/>
    </source>
</evidence>
<dbReference type="GO" id="GO:0005737">
    <property type="term" value="C:cytoplasm"/>
    <property type="evidence" value="ECO:0007669"/>
    <property type="project" value="UniProtKB-SubCell"/>
</dbReference>
<evidence type="ECO:0000256" key="3">
    <source>
        <dbReference type="ARBA" id="ARBA00004632"/>
    </source>
</evidence>
<evidence type="ECO:0000256" key="4">
    <source>
        <dbReference type="ARBA" id="ARBA00022475"/>
    </source>
</evidence>
<evidence type="ECO:0000256" key="10">
    <source>
        <dbReference type="ARBA" id="ARBA00023098"/>
    </source>
</evidence>
<evidence type="ECO:0000256" key="21">
    <source>
        <dbReference type="ARBA" id="ARBA00047969"/>
    </source>
</evidence>
<evidence type="ECO:0000256" key="16">
    <source>
        <dbReference type="ARBA" id="ARBA00038848"/>
    </source>
</evidence>
<evidence type="ECO:0000256" key="23">
    <source>
        <dbReference type="ARBA" id="ARBA00048180"/>
    </source>
</evidence>
<evidence type="ECO:0000256" key="19">
    <source>
        <dbReference type="ARBA" id="ARBA00047588"/>
    </source>
</evidence>
<comment type="catalytic activity">
    <reaction evidence="22">
        <text>dodecanoyl-CoA + H2O = dodecanoate + CoA + H(+)</text>
        <dbReference type="Rhea" id="RHEA:30135"/>
        <dbReference type="ChEBI" id="CHEBI:15377"/>
        <dbReference type="ChEBI" id="CHEBI:15378"/>
        <dbReference type="ChEBI" id="CHEBI:18262"/>
        <dbReference type="ChEBI" id="CHEBI:57287"/>
        <dbReference type="ChEBI" id="CHEBI:57375"/>
    </reaction>
    <physiologicalReaction direction="left-to-right" evidence="22">
        <dbReference type="Rhea" id="RHEA:30136"/>
    </physiologicalReaction>
</comment>
<evidence type="ECO:0000256" key="20">
    <source>
        <dbReference type="ARBA" id="ARBA00047734"/>
    </source>
</evidence>
<keyword evidence="7" id="KW-0378">Hydrolase</keyword>
<dbReference type="PANTHER" id="PTHR12418">
    <property type="entry name" value="ACYL-COENZYME A THIOESTERASE THEM4"/>
    <property type="match status" value="1"/>
</dbReference>
<keyword evidence="9" id="KW-0809">Transit peptide</keyword>
<accession>A0A495IV79</accession>
<keyword evidence="4" id="KW-1003">Cell membrane</keyword>
<evidence type="ECO:0000256" key="8">
    <source>
        <dbReference type="ARBA" id="ARBA00022832"/>
    </source>
</evidence>
<keyword evidence="10" id="KW-0443">Lipid metabolism</keyword>
<organism evidence="25 26">
    <name type="scientific">Williamsia marianensis</name>
    <dbReference type="NCBI Taxonomy" id="85044"/>
    <lineage>
        <taxon>Bacteria</taxon>
        <taxon>Bacillati</taxon>
        <taxon>Actinomycetota</taxon>
        <taxon>Actinomycetes</taxon>
        <taxon>Mycobacteriales</taxon>
        <taxon>Nocardiaceae</taxon>
        <taxon>Williamsia</taxon>
    </lineage>
</organism>
<evidence type="ECO:0000256" key="1">
    <source>
        <dbReference type="ARBA" id="ARBA00004170"/>
    </source>
</evidence>
<comment type="catalytic activity">
    <reaction evidence="19">
        <text>octanoyl-CoA + H2O = octanoate + CoA + H(+)</text>
        <dbReference type="Rhea" id="RHEA:30143"/>
        <dbReference type="ChEBI" id="CHEBI:15377"/>
        <dbReference type="ChEBI" id="CHEBI:15378"/>
        <dbReference type="ChEBI" id="CHEBI:25646"/>
        <dbReference type="ChEBI" id="CHEBI:57287"/>
        <dbReference type="ChEBI" id="CHEBI:57386"/>
    </reaction>
    <physiologicalReaction direction="left-to-right" evidence="19">
        <dbReference type="Rhea" id="RHEA:30144"/>
    </physiologicalReaction>
</comment>
<dbReference type="RefSeq" id="WP_023959038.1">
    <property type="nucleotide sequence ID" value="NZ_CBCRXS010000016.1"/>
</dbReference>
<keyword evidence="8" id="KW-0276">Fatty acid metabolism</keyword>
<dbReference type="InterPro" id="IPR052365">
    <property type="entry name" value="THEM4/THEM5_acyl-CoA_thioest"/>
</dbReference>
<dbReference type="CDD" id="cd03443">
    <property type="entry name" value="PaaI_thioesterase"/>
    <property type="match status" value="1"/>
</dbReference>
<evidence type="ECO:0000256" key="6">
    <source>
        <dbReference type="ARBA" id="ARBA00022703"/>
    </source>
</evidence>
<dbReference type="InterPro" id="IPR029069">
    <property type="entry name" value="HotDog_dom_sf"/>
</dbReference>
<dbReference type="Pfam" id="PF03061">
    <property type="entry name" value="4HBT"/>
    <property type="match status" value="1"/>
</dbReference>
<feature type="domain" description="Thioesterase" evidence="24">
    <location>
        <begin position="50"/>
        <end position="121"/>
    </location>
</feature>
<comment type="catalytic activity">
    <reaction evidence="13">
        <text>(5Z,8Z,11Z,14Z)-eicosatetraenoyl-CoA + H2O = (5Z,8Z,11Z,14Z)-eicosatetraenoate + CoA + H(+)</text>
        <dbReference type="Rhea" id="RHEA:40151"/>
        <dbReference type="ChEBI" id="CHEBI:15377"/>
        <dbReference type="ChEBI" id="CHEBI:15378"/>
        <dbReference type="ChEBI" id="CHEBI:32395"/>
        <dbReference type="ChEBI" id="CHEBI:57287"/>
        <dbReference type="ChEBI" id="CHEBI:57368"/>
    </reaction>
    <physiologicalReaction direction="left-to-right" evidence="13">
        <dbReference type="Rhea" id="RHEA:40152"/>
    </physiologicalReaction>
</comment>
<gene>
    <name evidence="25" type="ORF">DFJ75_4905</name>
</gene>
<evidence type="ECO:0000256" key="17">
    <source>
        <dbReference type="ARBA" id="ARBA00040123"/>
    </source>
</evidence>
<evidence type="ECO:0000256" key="22">
    <source>
        <dbReference type="ARBA" id="ARBA00048074"/>
    </source>
</evidence>
<comment type="catalytic activity">
    <reaction evidence="20">
        <text>hexadecanoyl-CoA + H2O = hexadecanoate + CoA + H(+)</text>
        <dbReference type="Rhea" id="RHEA:16645"/>
        <dbReference type="ChEBI" id="CHEBI:7896"/>
        <dbReference type="ChEBI" id="CHEBI:15377"/>
        <dbReference type="ChEBI" id="CHEBI:15378"/>
        <dbReference type="ChEBI" id="CHEBI:57287"/>
        <dbReference type="ChEBI" id="CHEBI:57379"/>
        <dbReference type="EC" id="3.1.2.2"/>
    </reaction>
    <physiologicalReaction direction="left-to-right" evidence="20">
        <dbReference type="Rhea" id="RHEA:16646"/>
    </physiologicalReaction>
</comment>
<evidence type="ECO:0000256" key="5">
    <source>
        <dbReference type="ARBA" id="ARBA00022490"/>
    </source>
</evidence>
<evidence type="ECO:0000256" key="13">
    <source>
        <dbReference type="ARBA" id="ARBA00035852"/>
    </source>
</evidence>
<dbReference type="AlphaFoldDB" id="A0A315SBS4"/>
<comment type="caution">
    <text evidence="25">The sequence shown here is derived from an EMBL/GenBank/DDBJ whole genome shotgun (WGS) entry which is preliminary data.</text>
</comment>
<comment type="subcellular location">
    <subcellularLocation>
        <location evidence="3">Cell projection</location>
        <location evidence="3">Ruffle membrane</location>
    </subcellularLocation>
    <subcellularLocation>
        <location evidence="2">Cytoplasm</location>
    </subcellularLocation>
    <subcellularLocation>
        <location evidence="1">Membrane</location>
        <topology evidence="1">Peripheral membrane protein</topology>
    </subcellularLocation>
</comment>
<keyword evidence="6" id="KW-0053">Apoptosis</keyword>
<proteinExistence type="inferred from homology"/>
<evidence type="ECO:0000313" key="25">
    <source>
        <dbReference type="EMBL" id="RKR79769.1"/>
    </source>
</evidence>
<dbReference type="EMBL" id="RBKV01000002">
    <property type="protein sequence ID" value="RKR79769.1"/>
    <property type="molecule type" value="Genomic_DNA"/>
</dbReference>
<accession>A0A315SBS4</accession>
<comment type="catalytic activity">
    <reaction evidence="23">
        <text>tetradecanoyl-CoA + H2O = tetradecanoate + CoA + H(+)</text>
        <dbReference type="Rhea" id="RHEA:40119"/>
        <dbReference type="ChEBI" id="CHEBI:15377"/>
        <dbReference type="ChEBI" id="CHEBI:15378"/>
        <dbReference type="ChEBI" id="CHEBI:30807"/>
        <dbReference type="ChEBI" id="CHEBI:57287"/>
        <dbReference type="ChEBI" id="CHEBI:57385"/>
    </reaction>
    <physiologicalReaction direction="left-to-right" evidence="23">
        <dbReference type="Rhea" id="RHEA:40120"/>
    </physiologicalReaction>
</comment>
<evidence type="ECO:0000256" key="2">
    <source>
        <dbReference type="ARBA" id="ARBA00004496"/>
    </source>
</evidence>